<dbReference type="Proteomes" id="UP001324993">
    <property type="component" value="Chromosome"/>
</dbReference>
<dbReference type="RefSeq" id="WP_319833264.1">
    <property type="nucleotide sequence ID" value="NZ_CP138858.1"/>
</dbReference>
<evidence type="ECO:0000313" key="1">
    <source>
        <dbReference type="EMBL" id="WPJ96405.1"/>
    </source>
</evidence>
<dbReference type="Gene3D" id="3.40.50.300">
    <property type="entry name" value="P-loop containing nucleotide triphosphate hydrolases"/>
    <property type="match status" value="1"/>
</dbReference>
<protein>
    <submittedName>
        <fullName evidence="1">Cytidylate kinase-like family protein</fullName>
    </submittedName>
</protein>
<reference evidence="1 2" key="1">
    <citation type="submission" date="2023-11" db="EMBL/GenBank/DDBJ databases">
        <title>Coraliomargarita sp. nov., isolated from marine algae.</title>
        <authorList>
            <person name="Lee J.K."/>
            <person name="Baek J.H."/>
            <person name="Kim J.M."/>
            <person name="Choi D.G."/>
            <person name="Jeon C.O."/>
        </authorList>
    </citation>
    <scope>NUCLEOTIDE SEQUENCE [LARGE SCALE GENOMIC DNA]</scope>
    <source>
        <strain evidence="1 2">J2-16</strain>
    </source>
</reference>
<dbReference type="EMBL" id="CP138858">
    <property type="protein sequence ID" value="WPJ96405.1"/>
    <property type="molecule type" value="Genomic_DNA"/>
</dbReference>
<keyword evidence="2" id="KW-1185">Reference proteome</keyword>
<proteinExistence type="predicted"/>
<dbReference type="Pfam" id="PF13189">
    <property type="entry name" value="Cytidylate_kin2"/>
    <property type="match status" value="1"/>
</dbReference>
<accession>A0ABZ0RJL8</accession>
<sequence length="234" mass="26499">MEQHPSYQECRGYVAAHLHHKPEMSAKATERPPAITISRQAGARGRTIGIKLQNELRAMAPKAPIPWTLFDDNLVQKVLEDHQLPTDLEKFMPDDAINEIESSINELLGRHPSLWTLFEKTVSTITRLSRMGHCIIVGRGGNEITRGFPNVIRVRLIGSMEQRLRQMTQGHGMSSAAAQKYIKEEDAARRRYIKQHFDADIDAPTRYDLVINTDHLSDNSIVKMLAAAIRQQSQ</sequence>
<name>A0ABZ0RJL8_9BACT</name>
<evidence type="ECO:0000313" key="2">
    <source>
        <dbReference type="Proteomes" id="UP001324993"/>
    </source>
</evidence>
<dbReference type="InterPro" id="IPR027417">
    <property type="entry name" value="P-loop_NTPase"/>
</dbReference>
<gene>
    <name evidence="1" type="ORF">SH580_01650</name>
</gene>
<organism evidence="1 2">
    <name type="scientific">Coraliomargarita algicola</name>
    <dbReference type="NCBI Taxonomy" id="3092156"/>
    <lineage>
        <taxon>Bacteria</taxon>
        <taxon>Pseudomonadati</taxon>
        <taxon>Verrucomicrobiota</taxon>
        <taxon>Opitutia</taxon>
        <taxon>Puniceicoccales</taxon>
        <taxon>Coraliomargaritaceae</taxon>
        <taxon>Coraliomargarita</taxon>
    </lineage>
</organism>